<keyword evidence="4" id="KW-1185">Reference proteome</keyword>
<gene>
    <name evidence="3" type="ORF">STRCI_000517</name>
</gene>
<name>A0ABY7K8I2_9ACTN</name>
<evidence type="ECO:0000256" key="1">
    <source>
        <dbReference type="SAM" id="MobiDB-lite"/>
    </source>
</evidence>
<feature type="transmembrane region" description="Helical" evidence="2">
    <location>
        <begin position="100"/>
        <end position="119"/>
    </location>
</feature>
<evidence type="ECO:0000313" key="3">
    <source>
        <dbReference type="EMBL" id="WAZ19462.1"/>
    </source>
</evidence>
<proteinExistence type="predicted"/>
<keyword evidence="2" id="KW-0472">Membrane</keyword>
<dbReference type="EMBL" id="CP114413">
    <property type="protein sequence ID" value="WAZ19462.1"/>
    <property type="molecule type" value="Genomic_DNA"/>
</dbReference>
<dbReference type="Proteomes" id="UP001164439">
    <property type="component" value="Chromosome"/>
</dbReference>
<accession>A0ABY7K8I2</accession>
<evidence type="ECO:0000313" key="4">
    <source>
        <dbReference type="Proteomes" id="UP001164439"/>
    </source>
</evidence>
<evidence type="ECO:0000256" key="2">
    <source>
        <dbReference type="SAM" id="Phobius"/>
    </source>
</evidence>
<organism evidence="3 4">
    <name type="scientific">Streptomyces cinnabarinus</name>
    <dbReference type="NCBI Taxonomy" id="67287"/>
    <lineage>
        <taxon>Bacteria</taxon>
        <taxon>Bacillati</taxon>
        <taxon>Actinomycetota</taxon>
        <taxon>Actinomycetes</taxon>
        <taxon>Kitasatosporales</taxon>
        <taxon>Streptomycetaceae</taxon>
        <taxon>Streptomyces</taxon>
    </lineage>
</organism>
<sequence length="187" mass="19196">MTTSPPMARRSVVLALQEITEDLAAEQALEAENDEEALQIVEALLAHAGSPAAASAAGLLDDEGQALDAGRRLLDALAEDPGTRPLAEPLLAEPPVDDQLAVVEVSAGVVVLVALVAFLQTKVSVKMERKTSKGKVSFELTKEATKGSTLMQLADLYQRILGQGGGTPADPGALGPGQGPADPPGTV</sequence>
<keyword evidence="2" id="KW-0812">Transmembrane</keyword>
<reference evidence="3" key="1">
    <citation type="submission" date="2022-12" db="EMBL/GenBank/DDBJ databases">
        <authorList>
            <person name="Ruckert C."/>
            <person name="Busche T."/>
            <person name="Kalinowski J."/>
            <person name="Wittmann C."/>
        </authorList>
    </citation>
    <scope>NUCLEOTIDE SEQUENCE</scope>
    <source>
        <strain evidence="3">DSM 40467</strain>
    </source>
</reference>
<feature type="region of interest" description="Disordered" evidence="1">
    <location>
        <begin position="162"/>
        <end position="187"/>
    </location>
</feature>
<protein>
    <submittedName>
        <fullName evidence="3">Uncharacterized protein</fullName>
    </submittedName>
</protein>
<dbReference type="RefSeq" id="WP_269657151.1">
    <property type="nucleotide sequence ID" value="NZ_CP114413.1"/>
</dbReference>
<keyword evidence="2" id="KW-1133">Transmembrane helix</keyword>